<organism evidence="10 11">
    <name type="scientific">Paragemmobacter ruber</name>
    <dbReference type="NCBI Taxonomy" id="1985673"/>
    <lineage>
        <taxon>Bacteria</taxon>
        <taxon>Pseudomonadati</taxon>
        <taxon>Pseudomonadota</taxon>
        <taxon>Alphaproteobacteria</taxon>
        <taxon>Rhodobacterales</taxon>
        <taxon>Paracoccaceae</taxon>
        <taxon>Paragemmobacter</taxon>
    </lineage>
</organism>
<dbReference type="Proteomes" id="UP001517376">
    <property type="component" value="Unassembled WGS sequence"/>
</dbReference>
<reference evidence="11" key="1">
    <citation type="submission" date="2020-01" db="EMBL/GenBank/DDBJ databases">
        <title>Sphingomonas sp. strain CSW-10.</title>
        <authorList>
            <person name="Chen W.-M."/>
        </authorList>
    </citation>
    <scope>NUCLEOTIDE SEQUENCE [LARGE SCALE GENOMIC DNA]</scope>
    <source>
        <strain evidence="11">CCP-1</strain>
    </source>
</reference>
<keyword evidence="5 8" id="KW-0812">Transmembrane</keyword>
<keyword evidence="6 8" id="KW-1133">Transmembrane helix</keyword>
<dbReference type="PANTHER" id="PTHR22911">
    <property type="entry name" value="ACYL-MALONYL CONDENSING ENZYME-RELATED"/>
    <property type="match status" value="1"/>
</dbReference>
<feature type="transmembrane region" description="Helical" evidence="8">
    <location>
        <begin position="45"/>
        <end position="64"/>
    </location>
</feature>
<dbReference type="InterPro" id="IPR037185">
    <property type="entry name" value="EmrE-like"/>
</dbReference>
<feature type="transmembrane region" description="Helical" evidence="8">
    <location>
        <begin position="265"/>
        <end position="283"/>
    </location>
</feature>
<feature type="transmembrane region" description="Helical" evidence="8">
    <location>
        <begin position="7"/>
        <end position="25"/>
    </location>
</feature>
<dbReference type="InterPro" id="IPR000620">
    <property type="entry name" value="EamA_dom"/>
</dbReference>
<feature type="transmembrane region" description="Helical" evidence="8">
    <location>
        <begin position="125"/>
        <end position="142"/>
    </location>
</feature>
<evidence type="ECO:0000256" key="6">
    <source>
        <dbReference type="ARBA" id="ARBA00022989"/>
    </source>
</evidence>
<comment type="similarity">
    <text evidence="2">Belongs to the EamA transporter family.</text>
</comment>
<feature type="domain" description="EamA" evidence="9">
    <location>
        <begin position="6"/>
        <end position="141"/>
    </location>
</feature>
<comment type="subcellular location">
    <subcellularLocation>
        <location evidence="1">Cell membrane</location>
        <topology evidence="1">Multi-pass membrane protein</topology>
    </subcellularLocation>
</comment>
<comment type="caution">
    <text evidence="10">The sequence shown here is derived from an EMBL/GenBank/DDBJ whole genome shotgun (WGS) entry which is preliminary data.</text>
</comment>
<feature type="transmembrane region" description="Helical" evidence="8">
    <location>
        <begin position="73"/>
        <end position="95"/>
    </location>
</feature>
<dbReference type="InterPro" id="IPR004626">
    <property type="entry name" value="RarD"/>
</dbReference>
<protein>
    <submittedName>
        <fullName evidence="10">EamA family transporter RarD</fullName>
    </submittedName>
</protein>
<keyword evidence="4" id="KW-1003">Cell membrane</keyword>
<dbReference type="Pfam" id="PF00892">
    <property type="entry name" value="EamA"/>
    <property type="match status" value="1"/>
</dbReference>
<dbReference type="NCBIfam" id="TIGR00688">
    <property type="entry name" value="rarD"/>
    <property type="match status" value="1"/>
</dbReference>
<evidence type="ECO:0000313" key="10">
    <source>
        <dbReference type="EMBL" id="NBE08741.1"/>
    </source>
</evidence>
<dbReference type="EMBL" id="JAAATW010000003">
    <property type="protein sequence ID" value="NBE08741.1"/>
    <property type="molecule type" value="Genomic_DNA"/>
</dbReference>
<feature type="transmembrane region" description="Helical" evidence="8">
    <location>
        <begin position="212"/>
        <end position="230"/>
    </location>
</feature>
<evidence type="ECO:0000313" key="11">
    <source>
        <dbReference type="Proteomes" id="UP001517376"/>
    </source>
</evidence>
<evidence type="ECO:0000256" key="5">
    <source>
        <dbReference type="ARBA" id="ARBA00022692"/>
    </source>
</evidence>
<sequence>MSEAGRGILTIVAACTIWGLATLYYKVMAHVPPLEVLAHRTVWTFVFFGVLLAVQGRFGAAVALMRGPQRGRVWLAAGIVAVNWGLFIWAIQAGHAVEASLGYYIFPLVTVLLGVVVLGERLTRAQAVAVALAAGAVALLTYGLGVAPYVALALALTFAPYMLIKKQMAAPAAVSVTSEVMLLAPLAVAWLALAQGGVVAGGWFGRDVFSTLMLPVTGLITGGPLILFSWGAQRVRLATLGVVQYLNPTLQAVVAVAVFGEAFTGWHQGAFALIWGALAIWSLEGWRQDRAARSRSTSAGTSGTVAK</sequence>
<feature type="transmembrane region" description="Helical" evidence="8">
    <location>
        <begin position="171"/>
        <end position="192"/>
    </location>
</feature>
<keyword evidence="7 8" id="KW-0472">Membrane</keyword>
<evidence type="ECO:0000256" key="3">
    <source>
        <dbReference type="ARBA" id="ARBA00022448"/>
    </source>
</evidence>
<dbReference type="SUPFAM" id="SSF103481">
    <property type="entry name" value="Multidrug resistance efflux transporter EmrE"/>
    <property type="match status" value="1"/>
</dbReference>
<keyword evidence="3" id="KW-0813">Transport</keyword>
<feature type="transmembrane region" description="Helical" evidence="8">
    <location>
        <begin position="148"/>
        <end position="164"/>
    </location>
</feature>
<feature type="transmembrane region" description="Helical" evidence="8">
    <location>
        <begin position="237"/>
        <end position="259"/>
    </location>
</feature>
<evidence type="ECO:0000259" key="9">
    <source>
        <dbReference type="Pfam" id="PF00892"/>
    </source>
</evidence>
<feature type="transmembrane region" description="Helical" evidence="8">
    <location>
        <begin position="101"/>
        <end position="118"/>
    </location>
</feature>
<evidence type="ECO:0000256" key="4">
    <source>
        <dbReference type="ARBA" id="ARBA00022475"/>
    </source>
</evidence>
<proteinExistence type="inferred from homology"/>
<evidence type="ECO:0000256" key="7">
    <source>
        <dbReference type="ARBA" id="ARBA00023136"/>
    </source>
</evidence>
<evidence type="ECO:0000256" key="1">
    <source>
        <dbReference type="ARBA" id="ARBA00004651"/>
    </source>
</evidence>
<accession>A0ABW9Y9N5</accession>
<evidence type="ECO:0000256" key="8">
    <source>
        <dbReference type="SAM" id="Phobius"/>
    </source>
</evidence>
<evidence type="ECO:0000256" key="2">
    <source>
        <dbReference type="ARBA" id="ARBA00007362"/>
    </source>
</evidence>
<dbReference type="PANTHER" id="PTHR22911:SF137">
    <property type="entry name" value="SOLUTE CARRIER FAMILY 35 MEMBER G2-RELATED"/>
    <property type="match status" value="1"/>
</dbReference>
<keyword evidence="11" id="KW-1185">Reference proteome</keyword>
<name>A0ABW9Y9N5_9RHOB</name>
<gene>
    <name evidence="10" type="primary">rarD</name>
    <name evidence="10" type="ORF">GU920_14465</name>
</gene>